<dbReference type="GO" id="GO:0033969">
    <property type="term" value="F:gamma-glutamyl-gamma-aminobutyrate hydrolase activity"/>
    <property type="evidence" value="ECO:0007669"/>
    <property type="project" value="TreeGrafter"/>
</dbReference>
<dbReference type="InterPro" id="IPR011697">
    <property type="entry name" value="Peptidase_C26"/>
</dbReference>
<accession>A0A6J7FUD8</accession>
<dbReference type="InterPro" id="IPR029062">
    <property type="entry name" value="Class_I_gatase-like"/>
</dbReference>
<evidence type="ECO:0000313" key="1">
    <source>
        <dbReference type="EMBL" id="CAB4895233.1"/>
    </source>
</evidence>
<dbReference type="EMBL" id="CAFBMB010000035">
    <property type="protein sequence ID" value="CAB4895233.1"/>
    <property type="molecule type" value="Genomic_DNA"/>
</dbReference>
<organism evidence="1">
    <name type="scientific">freshwater metagenome</name>
    <dbReference type="NCBI Taxonomy" id="449393"/>
    <lineage>
        <taxon>unclassified sequences</taxon>
        <taxon>metagenomes</taxon>
        <taxon>ecological metagenomes</taxon>
    </lineage>
</organism>
<reference evidence="1" key="1">
    <citation type="submission" date="2020-05" db="EMBL/GenBank/DDBJ databases">
        <authorList>
            <person name="Chiriac C."/>
            <person name="Salcher M."/>
            <person name="Ghai R."/>
            <person name="Kavagutti S V."/>
        </authorList>
    </citation>
    <scope>NUCLEOTIDE SEQUENCE</scope>
</reference>
<dbReference type="PROSITE" id="PS51273">
    <property type="entry name" value="GATASE_TYPE_1"/>
    <property type="match status" value="1"/>
</dbReference>
<protein>
    <submittedName>
        <fullName evidence="1">Unannotated protein</fullName>
    </submittedName>
</protein>
<proteinExistence type="predicted"/>
<dbReference type="PANTHER" id="PTHR43235">
    <property type="entry name" value="GLUTAMINE AMIDOTRANSFERASE PB2B2.05-RELATED"/>
    <property type="match status" value="1"/>
</dbReference>
<dbReference type="CDD" id="cd01745">
    <property type="entry name" value="GATase1_2"/>
    <property type="match status" value="1"/>
</dbReference>
<dbReference type="PANTHER" id="PTHR43235:SF1">
    <property type="entry name" value="GLUTAMINE AMIDOTRANSFERASE PB2B2.05-RELATED"/>
    <property type="match status" value="1"/>
</dbReference>
<dbReference type="SUPFAM" id="SSF52317">
    <property type="entry name" value="Class I glutamine amidotransferase-like"/>
    <property type="match status" value="1"/>
</dbReference>
<dbReference type="Pfam" id="PF07722">
    <property type="entry name" value="Peptidase_C26"/>
    <property type="match status" value="1"/>
</dbReference>
<dbReference type="GO" id="GO:0006598">
    <property type="term" value="P:polyamine catabolic process"/>
    <property type="evidence" value="ECO:0007669"/>
    <property type="project" value="TreeGrafter"/>
</dbReference>
<dbReference type="Gene3D" id="3.40.50.880">
    <property type="match status" value="1"/>
</dbReference>
<dbReference type="InterPro" id="IPR044668">
    <property type="entry name" value="PuuD-like"/>
</dbReference>
<name>A0A6J7FUD8_9ZZZZ</name>
<dbReference type="AlphaFoldDB" id="A0A6J7FUD8"/>
<sequence>MVSKDSRPVIGLTTYLEQAQCGVWDVRASFLPEVYLNAVTRAGGIAVLLPPQPSDAESARDIVSRLDGLILPGGKDVDSARYGEVPHETNDEPRRDRDELEDYLLAAAIDANLPFLGICRGAQMLNVHQGGNLIQHLPELIGHDQFQQGGGKFTTMDVAVEAGTHLARIVGSDVAGAQMYHHQAIKDLGRDLVVSARTADGVIEGIELTTVNFGVAVQWHPEETSTADSRLFDALIAAAREYRSV</sequence>
<dbReference type="GO" id="GO:0005829">
    <property type="term" value="C:cytosol"/>
    <property type="evidence" value="ECO:0007669"/>
    <property type="project" value="TreeGrafter"/>
</dbReference>
<gene>
    <name evidence="1" type="ORF">UFOPK3516_00648</name>
</gene>